<dbReference type="Pfam" id="PF01593">
    <property type="entry name" value="Amino_oxidase"/>
    <property type="match status" value="1"/>
</dbReference>
<dbReference type="EMBL" id="SEOQ01000670">
    <property type="protein sequence ID" value="TFY58617.1"/>
    <property type="molecule type" value="Genomic_DNA"/>
</dbReference>
<dbReference type="GO" id="GO:0001716">
    <property type="term" value="F:L-amino-acid oxidase activity"/>
    <property type="evidence" value="ECO:0007669"/>
    <property type="project" value="TreeGrafter"/>
</dbReference>
<accession>A0A4Y9YAM7</accession>
<organism evidence="2 3">
    <name type="scientific">Dentipellis fragilis</name>
    <dbReference type="NCBI Taxonomy" id="205917"/>
    <lineage>
        <taxon>Eukaryota</taxon>
        <taxon>Fungi</taxon>
        <taxon>Dikarya</taxon>
        <taxon>Basidiomycota</taxon>
        <taxon>Agaricomycotina</taxon>
        <taxon>Agaricomycetes</taxon>
        <taxon>Russulales</taxon>
        <taxon>Hericiaceae</taxon>
        <taxon>Dentipellis</taxon>
    </lineage>
</organism>
<sequence>MSAESDLFKLPVLELSRSLQDHTASISDLAANYVIHCAINKLHAVIKPVGIIGAGAAGLYAAMILQDLGIEYEILEANDRIGGRIFTHRFNGEAGRHAPKNTPERYDYFDVGAMRFPDIPFMNRVFDLIRRVRVDDLLVDYHLGVGNNLAYYNTRGPFRKSDIRPKSDPFGVSIASGGTVPEKYALAGTQSWISKTFDPFRDLFREAYEGQNEEDRFYAFEKAWKTLMEQDHHTTRGYMQTQKEDQAPFPEPVVNWLETFHAGTGTYNAAFTESVMSSLNFNWPWPHLDPPSTPNAQITKWYCIDGGSDHIVYKMADALESEPILKQRVTKMEKRGNRIVVTGVDTGGVRQWKRRYDQVICTVPLGCLGAIDTDGLGLLYNHKQAIRALQYHSSTKVGIKFKERWWEKAGVNQVIPTGPIRGGQSSTDTQIRTCVYPSYGLYTLDAPGVLIASYTTAQDSRRIGVLAQDKGSVAGEMLLEQTLDELAKMHGISKKQFGPVEDYFAHNWDTDVFARARSRIMGLGSSGHRATMGGCLPALKHPLGAAGSILLARRRRCTMGGSWAR</sequence>
<feature type="domain" description="Amine oxidase" evidence="1">
    <location>
        <begin position="57"/>
        <end position="517"/>
    </location>
</feature>
<dbReference type="SUPFAM" id="SSF54373">
    <property type="entry name" value="FAD-linked reductases, C-terminal domain"/>
    <property type="match status" value="1"/>
</dbReference>
<name>A0A4Y9YAM7_9AGAM</name>
<comment type="caution">
    <text evidence="2">The sequence shown here is derived from an EMBL/GenBank/DDBJ whole genome shotgun (WGS) entry which is preliminary data.</text>
</comment>
<gene>
    <name evidence="2" type="ORF">EVG20_g8079</name>
</gene>
<dbReference type="AlphaFoldDB" id="A0A4Y9YAM7"/>
<evidence type="ECO:0000313" key="2">
    <source>
        <dbReference type="EMBL" id="TFY58617.1"/>
    </source>
</evidence>
<protein>
    <recommendedName>
        <fullName evidence="1">Amine oxidase domain-containing protein</fullName>
    </recommendedName>
</protein>
<dbReference type="STRING" id="205917.A0A4Y9YAM7"/>
<dbReference type="InterPro" id="IPR050281">
    <property type="entry name" value="Flavin_monoamine_oxidase"/>
</dbReference>
<reference evidence="2 3" key="1">
    <citation type="submission" date="2019-02" db="EMBL/GenBank/DDBJ databases">
        <title>Genome sequencing of the rare red list fungi Dentipellis fragilis.</title>
        <authorList>
            <person name="Buettner E."/>
            <person name="Kellner H."/>
        </authorList>
    </citation>
    <scope>NUCLEOTIDE SEQUENCE [LARGE SCALE GENOMIC DNA]</scope>
    <source>
        <strain evidence="2 3">DSM 105465</strain>
    </source>
</reference>
<keyword evidence="3" id="KW-1185">Reference proteome</keyword>
<dbReference type="SUPFAM" id="SSF51905">
    <property type="entry name" value="FAD/NAD(P)-binding domain"/>
    <property type="match status" value="1"/>
</dbReference>
<dbReference type="Proteomes" id="UP000298327">
    <property type="component" value="Unassembled WGS sequence"/>
</dbReference>
<evidence type="ECO:0000259" key="1">
    <source>
        <dbReference type="Pfam" id="PF01593"/>
    </source>
</evidence>
<dbReference type="Gene3D" id="1.20.1440.240">
    <property type="match status" value="1"/>
</dbReference>
<dbReference type="PANTHER" id="PTHR10742">
    <property type="entry name" value="FLAVIN MONOAMINE OXIDASE"/>
    <property type="match status" value="1"/>
</dbReference>
<dbReference type="Gene3D" id="3.90.660.10">
    <property type="match status" value="1"/>
</dbReference>
<dbReference type="OrthoDB" id="7777654at2759"/>
<dbReference type="InterPro" id="IPR002937">
    <property type="entry name" value="Amino_oxidase"/>
</dbReference>
<dbReference type="InterPro" id="IPR036188">
    <property type="entry name" value="FAD/NAD-bd_sf"/>
</dbReference>
<dbReference type="PANTHER" id="PTHR10742:SF342">
    <property type="entry name" value="AMINE OXIDASE"/>
    <property type="match status" value="1"/>
</dbReference>
<dbReference type="Gene3D" id="3.50.50.60">
    <property type="entry name" value="FAD/NAD(P)-binding domain"/>
    <property type="match status" value="1"/>
</dbReference>
<evidence type="ECO:0000313" key="3">
    <source>
        <dbReference type="Proteomes" id="UP000298327"/>
    </source>
</evidence>
<proteinExistence type="predicted"/>
<dbReference type="GO" id="GO:0009063">
    <property type="term" value="P:amino acid catabolic process"/>
    <property type="evidence" value="ECO:0007669"/>
    <property type="project" value="TreeGrafter"/>
</dbReference>